<comment type="caution">
    <text evidence="6">The sequence shown here is derived from an EMBL/GenBank/DDBJ whole genome shotgun (WGS) entry which is preliminary data.</text>
</comment>
<dbReference type="STRING" id="46503.ERS852463_02596"/>
<evidence type="ECO:0000313" key="10">
    <source>
        <dbReference type="Proteomes" id="UP000437446"/>
    </source>
</evidence>
<evidence type="ECO:0000259" key="2">
    <source>
        <dbReference type="Pfam" id="PF03372"/>
    </source>
</evidence>
<dbReference type="AlphaFoldDB" id="A0A3E4ZYS3"/>
<dbReference type="InterPro" id="IPR005135">
    <property type="entry name" value="Endo/exonuclease/phosphatase"/>
</dbReference>
<gene>
    <name evidence="6" type="ORF">DW191_04905</name>
    <name evidence="5" type="ORF">DW986_06585</name>
    <name evidence="4" type="ORF">DXB61_14885</name>
    <name evidence="3" type="ORF">GMD66_00770</name>
</gene>
<dbReference type="GO" id="GO:0004519">
    <property type="term" value="F:endonuclease activity"/>
    <property type="evidence" value="ECO:0007669"/>
    <property type="project" value="UniProtKB-KW"/>
</dbReference>
<dbReference type="Proteomes" id="UP000283732">
    <property type="component" value="Unassembled WGS sequence"/>
</dbReference>
<dbReference type="Proteomes" id="UP000285173">
    <property type="component" value="Unassembled WGS sequence"/>
</dbReference>
<evidence type="ECO:0000313" key="9">
    <source>
        <dbReference type="Proteomes" id="UP000285173"/>
    </source>
</evidence>
<dbReference type="RefSeq" id="WP_022321394.1">
    <property type="nucleotide sequence ID" value="NZ_CP081901.1"/>
</dbReference>
<organism evidence="6 8">
    <name type="scientific">Parabacteroides merdae</name>
    <dbReference type="NCBI Taxonomy" id="46503"/>
    <lineage>
        <taxon>Bacteria</taxon>
        <taxon>Pseudomonadati</taxon>
        <taxon>Bacteroidota</taxon>
        <taxon>Bacteroidia</taxon>
        <taxon>Bacteroidales</taxon>
        <taxon>Tannerellaceae</taxon>
        <taxon>Parabacteroides</taxon>
    </lineage>
</organism>
<feature type="signal peptide" evidence="1">
    <location>
        <begin position="1"/>
        <end position="24"/>
    </location>
</feature>
<evidence type="ECO:0000313" key="3">
    <source>
        <dbReference type="EMBL" id="MTU27769.1"/>
    </source>
</evidence>
<evidence type="ECO:0000256" key="1">
    <source>
        <dbReference type="SAM" id="SignalP"/>
    </source>
</evidence>
<dbReference type="InterPro" id="IPR036691">
    <property type="entry name" value="Endo/exonu/phosph_ase_sf"/>
</dbReference>
<keyword evidence="6" id="KW-0540">Nuclease</keyword>
<dbReference type="CDD" id="cd09083">
    <property type="entry name" value="EEP-1"/>
    <property type="match status" value="1"/>
</dbReference>
<dbReference type="SUPFAM" id="SSF56219">
    <property type="entry name" value="DNase I-like"/>
    <property type="match status" value="1"/>
</dbReference>
<evidence type="ECO:0000313" key="7">
    <source>
        <dbReference type="Proteomes" id="UP000261088"/>
    </source>
</evidence>
<evidence type="ECO:0000313" key="5">
    <source>
        <dbReference type="EMBL" id="RGZ49429.1"/>
    </source>
</evidence>
<dbReference type="EMBL" id="QSEF01000007">
    <property type="protein sequence ID" value="RGZ49429.1"/>
    <property type="molecule type" value="Genomic_DNA"/>
</dbReference>
<keyword evidence="1" id="KW-0732">Signal</keyword>
<dbReference type="Proteomes" id="UP000437446">
    <property type="component" value="Unassembled WGS sequence"/>
</dbReference>
<proteinExistence type="predicted"/>
<evidence type="ECO:0000313" key="8">
    <source>
        <dbReference type="Proteomes" id="UP000283732"/>
    </source>
</evidence>
<feature type="chain" id="PRO_5044080736" evidence="1">
    <location>
        <begin position="25"/>
        <end position="292"/>
    </location>
</feature>
<evidence type="ECO:0000313" key="6">
    <source>
        <dbReference type="EMBL" id="RHH80435.1"/>
    </source>
</evidence>
<name>A0A3E4ZYS3_9BACT</name>
<dbReference type="GO" id="GO:0000175">
    <property type="term" value="F:3'-5'-RNA exonuclease activity"/>
    <property type="evidence" value="ECO:0007669"/>
    <property type="project" value="TreeGrafter"/>
</dbReference>
<dbReference type="PANTHER" id="PTHR12121:SF36">
    <property type="entry name" value="ENDONUCLEASE_EXONUCLEASE_PHOSPHATASE DOMAIN-CONTAINING PROTEIN"/>
    <property type="match status" value="1"/>
</dbReference>
<dbReference type="InterPro" id="IPR050410">
    <property type="entry name" value="CCR4/nocturin_mRNA_transcr"/>
</dbReference>
<sequence length="292" mass="33002">MKKTVSVFVSVLLLAALLQSWAMKESHPATGGRSELNVATFNLRMDTEKDGVNAWPNRKEMVKGLIRFHDFDIFGTQEGFKHMLDGIAELDGYAYIGAGRDDGEDAGEHSAIFYKTSRFDLLDKGNFWFSETPDVPGKGWDATCCNRICSWGKFRDKESGKVFYFFNSHYDHQGKVARRESSKLLIARIKQIAGTDATVFATGDFNAVPTDEPMVTLASDGLLLDSYDLSEQPRYGTEGTYNSFKTDSEMMNRIDYIWVTKGTKVKKYAVLNDMQYGRFPSDHFPVMIQVTF</sequence>
<dbReference type="EMBL" id="QSUP01000023">
    <property type="protein sequence ID" value="RGN48522.1"/>
    <property type="molecule type" value="Genomic_DNA"/>
</dbReference>
<reference evidence="7 8" key="1">
    <citation type="submission" date="2018-08" db="EMBL/GenBank/DDBJ databases">
        <title>A genome reference for cultivated species of the human gut microbiota.</title>
        <authorList>
            <person name="Zou Y."/>
            <person name="Xue W."/>
            <person name="Luo G."/>
        </authorList>
    </citation>
    <scope>NUCLEOTIDE SEQUENCE [LARGE SCALE GENOMIC DNA]</scope>
    <source>
        <strain evidence="6 8">AM16-50</strain>
        <strain evidence="5 9">AM50-15</strain>
        <strain evidence="4 7">OM05-11AA</strain>
    </source>
</reference>
<keyword evidence="6" id="KW-0255">Endonuclease</keyword>
<dbReference type="Pfam" id="PF03372">
    <property type="entry name" value="Exo_endo_phos"/>
    <property type="match status" value="1"/>
</dbReference>
<dbReference type="Gene3D" id="3.60.10.10">
    <property type="entry name" value="Endonuclease/exonuclease/phosphatase"/>
    <property type="match status" value="1"/>
</dbReference>
<evidence type="ECO:0000313" key="4">
    <source>
        <dbReference type="EMBL" id="RGN48522.1"/>
    </source>
</evidence>
<reference evidence="3 10" key="2">
    <citation type="journal article" date="2019" name="Nat. Med.">
        <title>A library of human gut bacterial isolates paired with longitudinal multiomics data enables mechanistic microbiome research.</title>
        <authorList>
            <person name="Poyet M."/>
            <person name="Groussin M."/>
            <person name="Gibbons S.M."/>
            <person name="Avila-Pacheco J."/>
            <person name="Jiang X."/>
            <person name="Kearney S.M."/>
            <person name="Perrotta A.R."/>
            <person name="Berdy B."/>
            <person name="Zhao S."/>
            <person name="Lieberman T.D."/>
            <person name="Swanson P.K."/>
            <person name="Smith M."/>
            <person name="Roesemann S."/>
            <person name="Alexander J.E."/>
            <person name="Rich S.A."/>
            <person name="Livny J."/>
            <person name="Vlamakis H."/>
            <person name="Clish C."/>
            <person name="Bullock K."/>
            <person name="Deik A."/>
            <person name="Scott J."/>
            <person name="Pierce K.A."/>
            <person name="Xavier R.J."/>
            <person name="Alm E.J."/>
        </authorList>
    </citation>
    <scope>NUCLEOTIDE SEQUENCE [LARGE SCALE GENOMIC DNA]</scope>
    <source>
        <strain evidence="3 10">BIOML-A25</strain>
    </source>
</reference>
<accession>A0A3E4ZYS3</accession>
<dbReference type="PANTHER" id="PTHR12121">
    <property type="entry name" value="CARBON CATABOLITE REPRESSOR PROTEIN 4"/>
    <property type="match status" value="1"/>
</dbReference>
<dbReference type="EMBL" id="WNCR01000001">
    <property type="protein sequence ID" value="MTU27769.1"/>
    <property type="molecule type" value="Genomic_DNA"/>
</dbReference>
<keyword evidence="6" id="KW-0378">Hydrolase</keyword>
<protein>
    <submittedName>
        <fullName evidence="6">Endonuclease</fullName>
    </submittedName>
</protein>
<feature type="domain" description="Endonuclease/exonuclease/phosphatase" evidence="2">
    <location>
        <begin position="39"/>
        <end position="283"/>
    </location>
</feature>
<dbReference type="Proteomes" id="UP000261088">
    <property type="component" value="Unassembled WGS sequence"/>
</dbReference>
<dbReference type="EMBL" id="QRKC01000001">
    <property type="protein sequence ID" value="RHH80435.1"/>
    <property type="molecule type" value="Genomic_DNA"/>
</dbReference>